<evidence type="ECO:0000313" key="3">
    <source>
        <dbReference type="WBParaSite" id="PEQ_0001362101-mRNA-1"/>
    </source>
</evidence>
<feature type="transmembrane region" description="Helical" evidence="1">
    <location>
        <begin position="84"/>
        <end position="105"/>
    </location>
</feature>
<dbReference type="WBParaSite" id="PEQ_0001362101-mRNA-1">
    <property type="protein sequence ID" value="PEQ_0001362101-mRNA-1"/>
    <property type="gene ID" value="PEQ_0001362101"/>
</dbReference>
<keyword evidence="1" id="KW-1133">Transmembrane helix</keyword>
<accession>A0A914SI32</accession>
<evidence type="ECO:0000256" key="1">
    <source>
        <dbReference type="SAM" id="Phobius"/>
    </source>
</evidence>
<name>A0A914SI32_PAREQ</name>
<keyword evidence="1" id="KW-0472">Membrane</keyword>
<proteinExistence type="predicted"/>
<feature type="transmembrane region" description="Helical" evidence="1">
    <location>
        <begin position="12"/>
        <end position="36"/>
    </location>
</feature>
<sequence length="112" mass="12740">MSRCTEIEREEFVCEMDSSLLIIIIASGVLAVRTLFKGSDTNISMNFAINDDNTERKILPQSTTSVMEKTKKQIIRGVGYFEHFHVIICVFIATSLLLICVFWTVHLHKSSK</sequence>
<evidence type="ECO:0000313" key="2">
    <source>
        <dbReference type="Proteomes" id="UP000887564"/>
    </source>
</evidence>
<keyword evidence="1" id="KW-0812">Transmembrane</keyword>
<organism evidence="2 3">
    <name type="scientific">Parascaris equorum</name>
    <name type="common">Equine roundworm</name>
    <dbReference type="NCBI Taxonomy" id="6256"/>
    <lineage>
        <taxon>Eukaryota</taxon>
        <taxon>Metazoa</taxon>
        <taxon>Ecdysozoa</taxon>
        <taxon>Nematoda</taxon>
        <taxon>Chromadorea</taxon>
        <taxon>Rhabditida</taxon>
        <taxon>Spirurina</taxon>
        <taxon>Ascaridomorpha</taxon>
        <taxon>Ascaridoidea</taxon>
        <taxon>Ascarididae</taxon>
        <taxon>Parascaris</taxon>
    </lineage>
</organism>
<dbReference type="Proteomes" id="UP000887564">
    <property type="component" value="Unplaced"/>
</dbReference>
<protein>
    <submittedName>
        <fullName evidence="3">Uncharacterized protein</fullName>
    </submittedName>
</protein>
<reference evidence="3" key="1">
    <citation type="submission" date="2022-11" db="UniProtKB">
        <authorList>
            <consortium name="WormBaseParasite"/>
        </authorList>
    </citation>
    <scope>IDENTIFICATION</scope>
</reference>
<keyword evidence="2" id="KW-1185">Reference proteome</keyword>
<dbReference type="AlphaFoldDB" id="A0A914SI32"/>